<comment type="caution">
    <text evidence="1">The sequence shown here is derived from an EMBL/GenBank/DDBJ whole genome shotgun (WGS) entry which is preliminary data.</text>
</comment>
<gene>
    <name evidence="1" type="ORF">P7680_19345</name>
</gene>
<dbReference type="EMBL" id="JARSBO010000010">
    <property type="protein sequence ID" value="MDG4721170.1"/>
    <property type="molecule type" value="Genomic_DNA"/>
</dbReference>
<sequence>MSVREDFFDTSISRDFFASICGDLLGEGFGREVYACAINPDIVIKFETRARSFQNVLEHEVWEQVCHTALAKWFAPVVDISPCGTVLLMRRTMVPRPGELPDKVPALFTDMKTENWGMLDGNPVCHDYGITISNFSIKKTRKAVWTKPPAKVRN</sequence>
<proteinExistence type="predicted"/>
<reference evidence="1 2" key="1">
    <citation type="submission" date="2023-03" db="EMBL/GenBank/DDBJ databases">
        <title>Strain FZY0004 represents a novel species in the genus Thalassospira isolated from seawater.</title>
        <authorList>
            <person name="Fu Z.-Y."/>
        </authorList>
    </citation>
    <scope>NUCLEOTIDE SEQUENCE [LARGE SCALE GENOMIC DNA]</scope>
    <source>
        <strain evidence="1 2">FZY0004</strain>
    </source>
</reference>
<dbReference type="Proteomes" id="UP001529180">
    <property type="component" value="Unassembled WGS sequence"/>
</dbReference>
<protein>
    <submittedName>
        <fullName evidence="1">Uncharacterized protein</fullName>
    </submittedName>
</protein>
<evidence type="ECO:0000313" key="1">
    <source>
        <dbReference type="EMBL" id="MDG4721170.1"/>
    </source>
</evidence>
<evidence type="ECO:0000313" key="2">
    <source>
        <dbReference type="Proteomes" id="UP001529180"/>
    </source>
</evidence>
<organism evidence="1 2">
    <name type="scientific">Thalassospira aquimaris</name>
    <dbReference type="NCBI Taxonomy" id="3037796"/>
    <lineage>
        <taxon>Bacteria</taxon>
        <taxon>Pseudomonadati</taxon>
        <taxon>Pseudomonadota</taxon>
        <taxon>Alphaproteobacteria</taxon>
        <taxon>Rhodospirillales</taxon>
        <taxon>Thalassospiraceae</taxon>
        <taxon>Thalassospira</taxon>
    </lineage>
</organism>
<dbReference type="RefSeq" id="WP_278006972.1">
    <property type="nucleotide sequence ID" value="NZ_JARSBO010000010.1"/>
</dbReference>
<name>A0ABT6GGM8_9PROT</name>
<accession>A0ABT6GGM8</accession>
<keyword evidence="2" id="KW-1185">Reference proteome</keyword>